<reference evidence="2 3" key="1">
    <citation type="submission" date="2024-10" db="EMBL/GenBank/DDBJ databases">
        <title>Updated reference genomes for cyclostephanoid diatoms.</title>
        <authorList>
            <person name="Roberts W.R."/>
            <person name="Alverson A.J."/>
        </authorList>
    </citation>
    <scope>NUCLEOTIDE SEQUENCE [LARGE SCALE GENOMIC DNA]</scope>
    <source>
        <strain evidence="2 3">AJA010-31</strain>
    </source>
</reference>
<dbReference type="EMBL" id="JALLPJ020000299">
    <property type="protein sequence ID" value="KAL3796190.1"/>
    <property type="molecule type" value="Genomic_DNA"/>
</dbReference>
<comment type="caution">
    <text evidence="2">The sequence shown here is derived from an EMBL/GenBank/DDBJ whole genome shotgun (WGS) entry which is preliminary data.</text>
</comment>
<keyword evidence="3" id="KW-1185">Reference proteome</keyword>
<feature type="signal peptide" evidence="1">
    <location>
        <begin position="1"/>
        <end position="20"/>
    </location>
</feature>
<dbReference type="Pfam" id="PF00106">
    <property type="entry name" value="adh_short"/>
    <property type="match status" value="1"/>
</dbReference>
<dbReference type="InterPro" id="IPR036291">
    <property type="entry name" value="NAD(P)-bd_dom_sf"/>
</dbReference>
<protein>
    <submittedName>
        <fullName evidence="2">Uncharacterized protein</fullName>
    </submittedName>
</protein>
<feature type="chain" id="PRO_5044834545" evidence="1">
    <location>
        <begin position="21"/>
        <end position="367"/>
    </location>
</feature>
<dbReference type="Gene3D" id="3.40.50.720">
    <property type="entry name" value="NAD(P)-binding Rossmann-like Domain"/>
    <property type="match status" value="1"/>
</dbReference>
<dbReference type="AlphaFoldDB" id="A0ABD3Q7A2"/>
<dbReference type="SUPFAM" id="SSF51735">
    <property type="entry name" value="NAD(P)-binding Rossmann-fold domains"/>
    <property type="match status" value="1"/>
</dbReference>
<keyword evidence="1" id="KW-0732">Signal</keyword>
<sequence>MKIASLTALLLAARKQHISAFSTSTASNTVARSFVSSTSMSAFDETRGGTYSMADQVARFAKAKEENNQRYLDIESVYDGGDLSGKRVLVTGGNRGLGFEIVKELVAIGATAIVVCRSSNAELEKMVGKWNVYSGVDVQDDEAVRKVAKRVKGDGGALDVVINNAGYFYGPCEKVTDDSLNFAEQLKQIDICALGPLRMNNALVQSKALAEGAKLVTITSQAGSVEWRTTQNKDSGGDYGHHMSRAACNMAAVLFSEEVKSMGYSVLLLHPGFNKTEMTKKYEHIWEIEGAVEPSIGAKRVLYEVIKNGMETTGAFINCEDGLRIPCNSLNFKNSPPDLCTVKYPLSLSEYLSITTTINGFLSDMAT</sequence>
<evidence type="ECO:0000256" key="1">
    <source>
        <dbReference type="SAM" id="SignalP"/>
    </source>
</evidence>
<dbReference type="PANTHER" id="PTHR45458">
    <property type="entry name" value="SHORT-CHAIN DEHYDROGENASE/REDUCTASE SDR"/>
    <property type="match status" value="1"/>
</dbReference>
<evidence type="ECO:0000313" key="2">
    <source>
        <dbReference type="EMBL" id="KAL3796190.1"/>
    </source>
</evidence>
<proteinExistence type="predicted"/>
<evidence type="ECO:0000313" key="3">
    <source>
        <dbReference type="Proteomes" id="UP001530400"/>
    </source>
</evidence>
<gene>
    <name evidence="2" type="ORF">ACHAWO_010470</name>
</gene>
<organism evidence="2 3">
    <name type="scientific">Cyclotella atomus</name>
    <dbReference type="NCBI Taxonomy" id="382360"/>
    <lineage>
        <taxon>Eukaryota</taxon>
        <taxon>Sar</taxon>
        <taxon>Stramenopiles</taxon>
        <taxon>Ochrophyta</taxon>
        <taxon>Bacillariophyta</taxon>
        <taxon>Coscinodiscophyceae</taxon>
        <taxon>Thalassiosirophycidae</taxon>
        <taxon>Stephanodiscales</taxon>
        <taxon>Stephanodiscaceae</taxon>
        <taxon>Cyclotella</taxon>
    </lineage>
</organism>
<dbReference type="InterPro" id="IPR002347">
    <property type="entry name" value="SDR_fam"/>
</dbReference>
<accession>A0ABD3Q7A2</accession>
<dbReference type="Proteomes" id="UP001530400">
    <property type="component" value="Unassembled WGS sequence"/>
</dbReference>
<name>A0ABD3Q7A2_9STRA</name>
<dbReference type="PANTHER" id="PTHR45458:SF1">
    <property type="entry name" value="SHORT CHAIN DEHYDROGENASE"/>
    <property type="match status" value="1"/>
</dbReference>
<dbReference type="PRINTS" id="PR00081">
    <property type="entry name" value="GDHRDH"/>
</dbReference>
<dbReference type="InterPro" id="IPR052184">
    <property type="entry name" value="SDR_enzymes"/>
</dbReference>